<evidence type="ECO:0000256" key="4">
    <source>
        <dbReference type="ARBA" id="ARBA00022614"/>
    </source>
</evidence>
<comment type="caution">
    <text evidence="19">The sequence shown here is derived from an EMBL/GenBank/DDBJ whole genome shotgun (WGS) entry which is preliminary data.</text>
</comment>
<evidence type="ECO:0000256" key="10">
    <source>
        <dbReference type="ARBA" id="ARBA00022777"/>
    </source>
</evidence>
<dbReference type="GO" id="GO:0051707">
    <property type="term" value="P:response to other organism"/>
    <property type="evidence" value="ECO:0007669"/>
    <property type="project" value="UniProtKB-ARBA"/>
</dbReference>
<dbReference type="SMART" id="SM00369">
    <property type="entry name" value="LRR_TYP"/>
    <property type="match status" value="7"/>
</dbReference>
<comment type="similarity">
    <text evidence="3">Belongs to the protein kinase superfamily. Ser/Thr protein kinase family.</text>
</comment>
<evidence type="ECO:0000313" key="19">
    <source>
        <dbReference type="EMBL" id="RAL42208.1"/>
    </source>
</evidence>
<keyword evidence="14" id="KW-0675">Receptor</keyword>
<feature type="signal peptide" evidence="17">
    <location>
        <begin position="1"/>
        <end position="21"/>
    </location>
</feature>
<evidence type="ECO:0000313" key="20">
    <source>
        <dbReference type="Proteomes" id="UP000249390"/>
    </source>
</evidence>
<evidence type="ECO:0000256" key="15">
    <source>
        <dbReference type="PROSITE-ProRule" id="PRU10141"/>
    </source>
</evidence>
<gene>
    <name evidence="19" type="ORF">DM860_011991</name>
</gene>
<name>A0A328DCH4_9ASTE</name>
<reference evidence="19 20" key="1">
    <citation type="submission" date="2018-06" db="EMBL/GenBank/DDBJ databases">
        <title>The Genome of Cuscuta australis (Dodder) Provides Insight into the Evolution of Plant Parasitism.</title>
        <authorList>
            <person name="Liu H."/>
        </authorList>
    </citation>
    <scope>NUCLEOTIDE SEQUENCE [LARGE SCALE GENOMIC DNA]</scope>
    <source>
        <strain evidence="20">cv. Yunnan</strain>
        <tissue evidence="19">Vines</tissue>
    </source>
</reference>
<keyword evidence="20" id="KW-1185">Reference proteome</keyword>
<dbReference type="SUPFAM" id="SSF52047">
    <property type="entry name" value="RNI-like"/>
    <property type="match status" value="1"/>
</dbReference>
<dbReference type="PROSITE" id="PS50011">
    <property type="entry name" value="PROTEIN_KINASE_DOM"/>
    <property type="match status" value="1"/>
</dbReference>
<dbReference type="AlphaFoldDB" id="A0A328DCH4"/>
<keyword evidence="7 17" id="KW-0732">Signal</keyword>
<keyword evidence="5" id="KW-0808">Transferase</keyword>
<dbReference type="GO" id="GO:0005524">
    <property type="term" value="F:ATP binding"/>
    <property type="evidence" value="ECO:0007669"/>
    <property type="project" value="UniProtKB-UniRule"/>
</dbReference>
<proteinExistence type="inferred from homology"/>
<feature type="binding site" evidence="15">
    <location>
        <position position="699"/>
    </location>
    <ligand>
        <name>ATP</name>
        <dbReference type="ChEBI" id="CHEBI:30616"/>
    </ligand>
</feature>
<evidence type="ECO:0000256" key="5">
    <source>
        <dbReference type="ARBA" id="ARBA00022679"/>
    </source>
</evidence>
<dbReference type="GO" id="GO:0005886">
    <property type="term" value="C:plasma membrane"/>
    <property type="evidence" value="ECO:0007669"/>
    <property type="project" value="UniProtKB-SubCell"/>
</dbReference>
<organism evidence="19 20">
    <name type="scientific">Cuscuta australis</name>
    <dbReference type="NCBI Taxonomy" id="267555"/>
    <lineage>
        <taxon>Eukaryota</taxon>
        <taxon>Viridiplantae</taxon>
        <taxon>Streptophyta</taxon>
        <taxon>Embryophyta</taxon>
        <taxon>Tracheophyta</taxon>
        <taxon>Spermatophyta</taxon>
        <taxon>Magnoliopsida</taxon>
        <taxon>eudicotyledons</taxon>
        <taxon>Gunneridae</taxon>
        <taxon>Pentapetalae</taxon>
        <taxon>asterids</taxon>
        <taxon>lamiids</taxon>
        <taxon>Solanales</taxon>
        <taxon>Convolvulaceae</taxon>
        <taxon>Cuscuteae</taxon>
        <taxon>Cuscuta</taxon>
        <taxon>Cuscuta subgen. Grammica</taxon>
        <taxon>Cuscuta sect. Cleistogrammica</taxon>
    </lineage>
</organism>
<evidence type="ECO:0000256" key="11">
    <source>
        <dbReference type="ARBA" id="ARBA00022840"/>
    </source>
</evidence>
<comment type="subcellular location">
    <subcellularLocation>
        <location evidence="1">Cell membrane</location>
    </subcellularLocation>
    <subcellularLocation>
        <location evidence="2">Membrane</location>
        <topology evidence="2">Single-pass type I membrane protein</topology>
    </subcellularLocation>
</comment>
<dbReference type="Pfam" id="PF13855">
    <property type="entry name" value="LRR_8"/>
    <property type="match status" value="1"/>
</dbReference>
<evidence type="ECO:0000256" key="1">
    <source>
        <dbReference type="ARBA" id="ARBA00004236"/>
    </source>
</evidence>
<dbReference type="PANTHER" id="PTHR48053:SF131">
    <property type="entry name" value="LEUCINE-RICH REPEAT RECEPTOR-LIKE SERINE_THREONINE-PROTEIN KINASE BAM2"/>
    <property type="match status" value="1"/>
</dbReference>
<keyword evidence="12 16" id="KW-1133">Transmembrane helix</keyword>
<dbReference type="InterPro" id="IPR051716">
    <property type="entry name" value="Plant_RL_S/T_kinase"/>
</dbReference>
<keyword evidence="4" id="KW-0433">Leucine-rich repeat</keyword>
<evidence type="ECO:0000259" key="18">
    <source>
        <dbReference type="PROSITE" id="PS50011"/>
    </source>
</evidence>
<protein>
    <recommendedName>
        <fullName evidence="18">Protein kinase domain-containing protein</fullName>
    </recommendedName>
</protein>
<feature type="chain" id="PRO_5016405715" description="Protein kinase domain-containing protein" evidence="17">
    <location>
        <begin position="22"/>
        <end position="978"/>
    </location>
</feature>
<dbReference type="GO" id="GO:0004672">
    <property type="term" value="F:protein kinase activity"/>
    <property type="evidence" value="ECO:0007669"/>
    <property type="project" value="InterPro"/>
</dbReference>
<dbReference type="Gene3D" id="3.80.10.10">
    <property type="entry name" value="Ribonuclease Inhibitor"/>
    <property type="match status" value="5"/>
</dbReference>
<sequence>MRFRLITLLFFFSIIVVLVSGQVEWDDEVGALLSLKAGLFDPTGRLNDWRLPGSGHCRWTGVECSSIDGAVENLSLSCMNLSGAISDHIASLRSLRSLDLSGNGFSSPLPESLFNLTEIRSIDLSGNSFIGELPRGLYSITRRLVSLNFSGNSFSGYLPDELGNASLLESLDLRGNFFEGSIPGSYWKLGNLKFLGLSGNNLTGEIPKELGEISSLETLVLGYNEFEGEIPAEFGNLTNLRYLDLAVGNLRGRIPAEIGNLKMLNTLFLYQNAFEGKIPGEIGNLTSLQQLDLSDNMFSGEIPQGISELKNLQLLSLMRNRMSGSVPDGVSNLTRLGVLELWNNSFSGALPGDLGRNSPLEWIDVSTNSFSGQIPPSICANGKLRKLILFNNAFSGPIPTGLSECDSLVRVRIQNNLLSGSIPPGFAQLRNLQRLEAANNSLSGEIPATIAVSLSFMDLSRNHLRSSLPPSIFTSPSLQNFIASNNELTGEIPDNFRECPSLSVLDLSSNNLSGIIPPSISSCNKMVTLDLSNNRISGSIPESMADMPSLAILDLSNNTLTGRIPYSLGNSPPLETLNVSFNNLDGINPNRNPPEHRILRTLSPRWLIAISAFIALVLAGIGTRIAYKRWYKEGTCMEERIETGKGEWPWRLMAFQRIGFSSNDILACIKESNVIGTGATGAVYKAEMRWLNTTVAVKKLWRWTREIAETGSSSPGSGEGDLVGEVNVLGRLRHRNVVRLLGFLHNDREAMIVYEYMENGSLGEALHGKRILLDWVSRYNIALGVAEGVTYLHHDCRPPIIHRDVKSNNILLNSNFEAKIADFGLAKFMLAKNETVSMVVGSYGYIAPEYGYTSKVDEKSDIYSYGVVLMELVTGKQPLEPEFGESVDIVEWVHMKIRENRSLEEAIDPNVGNNRHIREEMLLVLRIALLCTAKLPRERPYMRDVLTMLKEAKPRRKDNDTLGLPVVFQASPPVNDHL</sequence>
<evidence type="ECO:0000256" key="16">
    <source>
        <dbReference type="SAM" id="Phobius"/>
    </source>
</evidence>
<dbReference type="InterPro" id="IPR001611">
    <property type="entry name" value="Leu-rich_rpt"/>
</dbReference>
<keyword evidence="13 16" id="KW-0472">Membrane</keyword>
<feature type="domain" description="Protein kinase" evidence="18">
    <location>
        <begin position="669"/>
        <end position="962"/>
    </location>
</feature>
<dbReference type="InterPro" id="IPR000719">
    <property type="entry name" value="Prot_kinase_dom"/>
</dbReference>
<dbReference type="InterPro" id="IPR032675">
    <property type="entry name" value="LRR_dom_sf"/>
</dbReference>
<dbReference type="FunFam" id="1.10.510.10:FF:000400">
    <property type="entry name" value="MDIS1-interacting receptor like kinase 1"/>
    <property type="match status" value="1"/>
</dbReference>
<dbReference type="InterPro" id="IPR003591">
    <property type="entry name" value="Leu-rich_rpt_typical-subtyp"/>
</dbReference>
<dbReference type="Pfam" id="PF08263">
    <property type="entry name" value="LRRNT_2"/>
    <property type="match status" value="1"/>
</dbReference>
<dbReference type="Gene3D" id="1.10.510.10">
    <property type="entry name" value="Transferase(Phosphotransferase) domain 1"/>
    <property type="match status" value="1"/>
</dbReference>
<evidence type="ECO:0000256" key="3">
    <source>
        <dbReference type="ARBA" id="ARBA00008684"/>
    </source>
</evidence>
<evidence type="ECO:0000256" key="17">
    <source>
        <dbReference type="SAM" id="SignalP"/>
    </source>
</evidence>
<keyword evidence="9 15" id="KW-0547">Nucleotide-binding</keyword>
<dbReference type="SUPFAM" id="SSF52058">
    <property type="entry name" value="L domain-like"/>
    <property type="match status" value="1"/>
</dbReference>
<dbReference type="InterPro" id="IPR017441">
    <property type="entry name" value="Protein_kinase_ATP_BS"/>
</dbReference>
<dbReference type="GO" id="GO:0006952">
    <property type="term" value="P:defense response"/>
    <property type="evidence" value="ECO:0007669"/>
    <property type="project" value="UniProtKB-ARBA"/>
</dbReference>
<keyword evidence="10" id="KW-0418">Kinase</keyword>
<evidence type="ECO:0000256" key="14">
    <source>
        <dbReference type="ARBA" id="ARBA00023170"/>
    </source>
</evidence>
<dbReference type="Proteomes" id="UP000249390">
    <property type="component" value="Unassembled WGS sequence"/>
</dbReference>
<dbReference type="SUPFAM" id="SSF56112">
    <property type="entry name" value="Protein kinase-like (PK-like)"/>
    <property type="match status" value="1"/>
</dbReference>
<dbReference type="PANTHER" id="PTHR48053">
    <property type="entry name" value="LEUCINE RICH REPEAT FAMILY PROTEIN, EXPRESSED"/>
    <property type="match status" value="1"/>
</dbReference>
<accession>A0A328DCH4</accession>
<keyword evidence="11 15" id="KW-0067">ATP-binding</keyword>
<dbReference type="SMART" id="SM00220">
    <property type="entry name" value="S_TKc"/>
    <property type="match status" value="1"/>
</dbReference>
<dbReference type="InterPro" id="IPR011009">
    <property type="entry name" value="Kinase-like_dom_sf"/>
</dbReference>
<dbReference type="PROSITE" id="PS00108">
    <property type="entry name" value="PROTEIN_KINASE_ST"/>
    <property type="match status" value="1"/>
</dbReference>
<evidence type="ECO:0000256" key="7">
    <source>
        <dbReference type="ARBA" id="ARBA00022729"/>
    </source>
</evidence>
<dbReference type="FunFam" id="3.80.10.10:FF:000412">
    <property type="entry name" value="Leucine-rich repeat receptor-like protein kinase PXL1"/>
    <property type="match status" value="1"/>
</dbReference>
<dbReference type="InterPro" id="IPR008271">
    <property type="entry name" value="Ser/Thr_kinase_AS"/>
</dbReference>
<dbReference type="Pfam" id="PF00069">
    <property type="entry name" value="Pkinase"/>
    <property type="match status" value="1"/>
</dbReference>
<dbReference type="FunFam" id="3.80.10.10:FF:000095">
    <property type="entry name" value="LRR receptor-like serine/threonine-protein kinase GSO1"/>
    <property type="match status" value="1"/>
</dbReference>
<dbReference type="PROSITE" id="PS00107">
    <property type="entry name" value="PROTEIN_KINASE_ATP"/>
    <property type="match status" value="1"/>
</dbReference>
<evidence type="ECO:0000256" key="12">
    <source>
        <dbReference type="ARBA" id="ARBA00022989"/>
    </source>
</evidence>
<dbReference type="FunFam" id="3.80.10.10:FF:000221">
    <property type="entry name" value="Leucine-rich repeat receptor-like protein kinase PXL1"/>
    <property type="match status" value="1"/>
</dbReference>
<evidence type="ECO:0000256" key="2">
    <source>
        <dbReference type="ARBA" id="ARBA00004479"/>
    </source>
</evidence>
<dbReference type="InterPro" id="IPR013210">
    <property type="entry name" value="LRR_N_plant-typ"/>
</dbReference>
<feature type="transmembrane region" description="Helical" evidence="16">
    <location>
        <begin position="606"/>
        <end position="627"/>
    </location>
</feature>
<keyword evidence="6 16" id="KW-0812">Transmembrane</keyword>
<evidence type="ECO:0000256" key="6">
    <source>
        <dbReference type="ARBA" id="ARBA00022692"/>
    </source>
</evidence>
<keyword evidence="8" id="KW-0677">Repeat</keyword>
<evidence type="ECO:0000256" key="8">
    <source>
        <dbReference type="ARBA" id="ARBA00022737"/>
    </source>
</evidence>
<dbReference type="PRINTS" id="PR00019">
    <property type="entry name" value="LEURICHRPT"/>
</dbReference>
<dbReference type="Gene3D" id="3.30.200.20">
    <property type="entry name" value="Phosphorylase Kinase, domain 1"/>
    <property type="match status" value="1"/>
</dbReference>
<evidence type="ECO:0000256" key="13">
    <source>
        <dbReference type="ARBA" id="ARBA00023136"/>
    </source>
</evidence>
<evidence type="ECO:0000256" key="9">
    <source>
        <dbReference type="ARBA" id="ARBA00022741"/>
    </source>
</evidence>
<dbReference type="EMBL" id="NQVE01000175">
    <property type="protein sequence ID" value="RAL42208.1"/>
    <property type="molecule type" value="Genomic_DNA"/>
</dbReference>
<dbReference type="FunFam" id="3.80.10.10:FF:000410">
    <property type="entry name" value="Leucine-rich repeat receptor-like protein kinase PXL1"/>
    <property type="match status" value="1"/>
</dbReference>
<dbReference type="Pfam" id="PF00560">
    <property type="entry name" value="LRR_1"/>
    <property type="match status" value="7"/>
</dbReference>